<dbReference type="Proteomes" id="UP000606730">
    <property type="component" value="Unassembled WGS sequence"/>
</dbReference>
<comment type="caution">
    <text evidence="1">The sequence shown here is derived from an EMBL/GenBank/DDBJ whole genome shotgun (WGS) entry which is preliminary data.</text>
</comment>
<accession>A0A917AD47</accession>
<name>A0A917AD47_9RHOB</name>
<protein>
    <submittedName>
        <fullName evidence="1">Uncharacterized protein</fullName>
    </submittedName>
</protein>
<dbReference type="AlphaFoldDB" id="A0A917AD47"/>
<reference evidence="1" key="2">
    <citation type="submission" date="2020-09" db="EMBL/GenBank/DDBJ databases">
        <authorList>
            <person name="Sun Q."/>
            <person name="Zhou Y."/>
        </authorList>
    </citation>
    <scope>NUCLEOTIDE SEQUENCE</scope>
    <source>
        <strain evidence="1">CGMCC 1.16012</strain>
    </source>
</reference>
<proteinExistence type="predicted"/>
<keyword evidence="2" id="KW-1185">Reference proteome</keyword>
<dbReference type="EMBL" id="BMKN01000001">
    <property type="protein sequence ID" value="GGE39620.1"/>
    <property type="molecule type" value="Genomic_DNA"/>
</dbReference>
<organism evidence="1 2">
    <name type="scientific">Actibacterium pelagium</name>
    <dbReference type="NCBI Taxonomy" id="2029103"/>
    <lineage>
        <taxon>Bacteria</taxon>
        <taxon>Pseudomonadati</taxon>
        <taxon>Pseudomonadota</taxon>
        <taxon>Alphaproteobacteria</taxon>
        <taxon>Rhodobacterales</taxon>
        <taxon>Roseobacteraceae</taxon>
        <taxon>Actibacterium</taxon>
    </lineage>
</organism>
<sequence length="54" mass="6564">MWNIYWLNTLGTEVCSKTRDGFELYIQWAHFRFRKLLANDYVFNRRLFAAAQTS</sequence>
<evidence type="ECO:0000313" key="2">
    <source>
        <dbReference type="Proteomes" id="UP000606730"/>
    </source>
</evidence>
<evidence type="ECO:0000313" key="1">
    <source>
        <dbReference type="EMBL" id="GGE39620.1"/>
    </source>
</evidence>
<gene>
    <name evidence="1" type="ORF">GCM10011517_04150</name>
</gene>
<reference evidence="1" key="1">
    <citation type="journal article" date="2014" name="Int. J. Syst. Evol. Microbiol.">
        <title>Complete genome sequence of Corynebacterium casei LMG S-19264T (=DSM 44701T), isolated from a smear-ripened cheese.</title>
        <authorList>
            <consortium name="US DOE Joint Genome Institute (JGI-PGF)"/>
            <person name="Walter F."/>
            <person name="Albersmeier A."/>
            <person name="Kalinowski J."/>
            <person name="Ruckert C."/>
        </authorList>
    </citation>
    <scope>NUCLEOTIDE SEQUENCE</scope>
    <source>
        <strain evidence="1">CGMCC 1.16012</strain>
    </source>
</reference>